<comment type="caution">
    <text evidence="1">The sequence shown here is derived from an EMBL/GenBank/DDBJ whole genome shotgun (WGS) entry which is preliminary data.</text>
</comment>
<proteinExistence type="predicted"/>
<sequence>MAEDPSSQRHWYTGKKKPKSTRNRQRQQNVIDSDTTVDDTCSDAVPSSNSSVSRETSDSTMTQESSNETSDQEALPNIQEQAQDLRALANQNGSGIEEMVDVQTMRGTPKSNALNFWVFKSVTL</sequence>
<name>A0ACC2NI69_9HYME</name>
<evidence type="ECO:0000313" key="2">
    <source>
        <dbReference type="Proteomes" id="UP001239111"/>
    </source>
</evidence>
<dbReference type="Proteomes" id="UP001239111">
    <property type="component" value="Chromosome 3"/>
</dbReference>
<evidence type="ECO:0000313" key="1">
    <source>
        <dbReference type="EMBL" id="KAJ8670009.1"/>
    </source>
</evidence>
<dbReference type="EMBL" id="CM056743">
    <property type="protein sequence ID" value="KAJ8670009.1"/>
    <property type="molecule type" value="Genomic_DNA"/>
</dbReference>
<organism evidence="1 2">
    <name type="scientific">Eretmocerus hayati</name>
    <dbReference type="NCBI Taxonomy" id="131215"/>
    <lineage>
        <taxon>Eukaryota</taxon>
        <taxon>Metazoa</taxon>
        <taxon>Ecdysozoa</taxon>
        <taxon>Arthropoda</taxon>
        <taxon>Hexapoda</taxon>
        <taxon>Insecta</taxon>
        <taxon>Pterygota</taxon>
        <taxon>Neoptera</taxon>
        <taxon>Endopterygota</taxon>
        <taxon>Hymenoptera</taxon>
        <taxon>Apocrita</taxon>
        <taxon>Proctotrupomorpha</taxon>
        <taxon>Chalcidoidea</taxon>
        <taxon>Aphelinidae</taxon>
        <taxon>Aphelininae</taxon>
        <taxon>Eretmocerus</taxon>
    </lineage>
</organism>
<accession>A0ACC2NI69</accession>
<reference evidence="1" key="1">
    <citation type="submission" date="2023-04" db="EMBL/GenBank/DDBJ databases">
        <title>A chromosome-level genome assembly of the parasitoid wasp Eretmocerus hayati.</title>
        <authorList>
            <person name="Zhong Y."/>
            <person name="Liu S."/>
            <person name="Liu Y."/>
        </authorList>
    </citation>
    <scope>NUCLEOTIDE SEQUENCE</scope>
    <source>
        <strain evidence="1">ZJU_SS_LIU_2023</strain>
    </source>
</reference>
<gene>
    <name evidence="1" type="ORF">QAD02_001268</name>
</gene>
<protein>
    <submittedName>
        <fullName evidence="1">Uncharacterized protein</fullName>
    </submittedName>
</protein>
<keyword evidence="2" id="KW-1185">Reference proteome</keyword>